<dbReference type="PANTHER" id="PTHR42928">
    <property type="entry name" value="TRICARBOXYLATE-BINDING PROTEIN"/>
    <property type="match status" value="1"/>
</dbReference>
<accession>A0A1L1PLW6</accession>
<evidence type="ECO:0000256" key="2">
    <source>
        <dbReference type="SAM" id="SignalP"/>
    </source>
</evidence>
<dbReference type="Gene3D" id="3.40.190.10">
    <property type="entry name" value="Periplasmic binding protein-like II"/>
    <property type="match status" value="1"/>
</dbReference>
<evidence type="ECO:0000313" key="4">
    <source>
        <dbReference type="Proteomes" id="UP000028878"/>
    </source>
</evidence>
<dbReference type="Proteomes" id="UP000028878">
    <property type="component" value="Unassembled WGS sequence"/>
</dbReference>
<reference evidence="4" key="1">
    <citation type="submission" date="2014-02" db="EMBL/GenBank/DDBJ databases">
        <authorList>
            <person name="Gan H."/>
        </authorList>
    </citation>
    <scope>NUCLEOTIDE SEQUENCE [LARGE SCALE GENOMIC DNA]</scope>
    <source>
        <strain evidence="4">S1</strain>
    </source>
</reference>
<evidence type="ECO:0000256" key="1">
    <source>
        <dbReference type="ARBA" id="ARBA00006987"/>
    </source>
</evidence>
<keyword evidence="3" id="KW-0675">Receptor</keyword>
<feature type="chain" id="PRO_5009681527" evidence="2">
    <location>
        <begin position="26"/>
        <end position="335"/>
    </location>
</feature>
<dbReference type="PIRSF" id="PIRSF017082">
    <property type="entry name" value="YflP"/>
    <property type="match status" value="1"/>
</dbReference>
<name>A0A1L1PLW6_HYDIT</name>
<reference evidence="4" key="2">
    <citation type="submission" date="2014-11" db="EMBL/GenBank/DDBJ databases">
        <title>Draft genome sequence of Hydrogenophaga intermedia S1.</title>
        <authorList>
            <person name="Gan H.M."/>
            <person name="Chew T.H."/>
            <person name="Stolz A."/>
        </authorList>
    </citation>
    <scope>NUCLEOTIDE SEQUENCE [LARGE SCALE GENOMIC DNA]</scope>
    <source>
        <strain evidence="4">S1</strain>
    </source>
</reference>
<dbReference type="Gene3D" id="3.40.190.150">
    <property type="entry name" value="Bordetella uptake gene, domain 1"/>
    <property type="match status" value="1"/>
</dbReference>
<dbReference type="PANTHER" id="PTHR42928:SF5">
    <property type="entry name" value="BLR1237 PROTEIN"/>
    <property type="match status" value="1"/>
</dbReference>
<evidence type="ECO:0000313" key="3">
    <source>
        <dbReference type="EMBL" id="CDN86315.1"/>
    </source>
</evidence>
<dbReference type="InterPro" id="IPR005064">
    <property type="entry name" value="BUG"/>
</dbReference>
<comment type="similarity">
    <text evidence="1">Belongs to the UPF0065 (bug) family.</text>
</comment>
<proteinExistence type="inferred from homology"/>
<protein>
    <submittedName>
        <fullName evidence="3">Putative Bug-like extracytoplasmic solute binding receptor, TTT family</fullName>
    </submittedName>
</protein>
<feature type="signal peptide" evidence="2">
    <location>
        <begin position="1"/>
        <end position="25"/>
    </location>
</feature>
<dbReference type="Pfam" id="PF03401">
    <property type="entry name" value="TctC"/>
    <property type="match status" value="1"/>
</dbReference>
<dbReference type="AlphaFoldDB" id="A0A1L1PLW6"/>
<organism evidence="3 4">
    <name type="scientific">Hydrogenophaga intermedia</name>
    <dbReference type="NCBI Taxonomy" id="65786"/>
    <lineage>
        <taxon>Bacteria</taxon>
        <taxon>Pseudomonadati</taxon>
        <taxon>Pseudomonadota</taxon>
        <taxon>Betaproteobacteria</taxon>
        <taxon>Burkholderiales</taxon>
        <taxon>Comamonadaceae</taxon>
        <taxon>Hydrogenophaga</taxon>
    </lineage>
</organism>
<dbReference type="EMBL" id="CCAE010000003">
    <property type="protein sequence ID" value="CDN86315.1"/>
    <property type="molecule type" value="Genomic_DNA"/>
</dbReference>
<dbReference type="InterPro" id="IPR042100">
    <property type="entry name" value="Bug_dom1"/>
</dbReference>
<dbReference type="SUPFAM" id="SSF53850">
    <property type="entry name" value="Periplasmic binding protein-like II"/>
    <property type="match status" value="1"/>
</dbReference>
<sequence length="335" mass="35036" precursor="true">MTTTRPLRHLLIASLLAAAAGGAFAQWKPDRPITLIVPWAPGGSTDQVTRVTAAELEKHLGQKIVILNQPGASGSVGTKNALAAPADGYTWTAGGAKDLGTYKVLGMLDTSISDWNLYLNVAHIAVVGVNADTPYKTMDDLLKAMKANPGSVSVATAGVNSSGHSAIEALSRAAGVTYKHVTYDGGAPAAVAAASGETQVTTQLAAEQTDMIRAKKIRPLAVVGDKSIEIEGYGTIPPLSQFIPGFKDPINYFGVFVPKAAPPEVAQTLNRIWATEMVKNEALKKYAQSRGAMFAPMAGEEAQKAVFPAVQSYAWTQQAAGKAKVSPDTVGIPKP</sequence>
<keyword evidence="4" id="KW-1185">Reference proteome</keyword>
<gene>
    <name evidence="3" type="ORF">BN948_00716</name>
</gene>
<dbReference type="CDD" id="cd07012">
    <property type="entry name" value="PBP2_Bug_TTT"/>
    <property type="match status" value="1"/>
</dbReference>
<keyword evidence="2" id="KW-0732">Signal</keyword>
<dbReference type="RefSeq" id="WP_009517335.1">
    <property type="nucleotide sequence ID" value="NZ_CCAE010000003.1"/>
</dbReference>